<name>A0A939GIC5_9BACT</name>
<feature type="domain" description="RNA polymerase sigma-70 region 4" evidence="7">
    <location>
        <begin position="136"/>
        <end position="183"/>
    </location>
</feature>
<keyword evidence="5" id="KW-0804">Transcription</keyword>
<comment type="similarity">
    <text evidence="1">Belongs to the sigma-70 factor family. ECF subfamily.</text>
</comment>
<dbReference type="SUPFAM" id="SSF88946">
    <property type="entry name" value="Sigma2 domain of RNA polymerase sigma factors"/>
    <property type="match status" value="1"/>
</dbReference>
<dbReference type="SUPFAM" id="SSF88659">
    <property type="entry name" value="Sigma3 and sigma4 domains of RNA polymerase sigma factors"/>
    <property type="match status" value="1"/>
</dbReference>
<dbReference type="EMBL" id="JAFMYV010000005">
    <property type="protein sequence ID" value="MBO0937296.1"/>
    <property type="molecule type" value="Genomic_DNA"/>
</dbReference>
<dbReference type="Gene3D" id="1.10.10.10">
    <property type="entry name" value="Winged helix-like DNA-binding domain superfamily/Winged helix DNA-binding domain"/>
    <property type="match status" value="1"/>
</dbReference>
<dbReference type="GO" id="GO:0016987">
    <property type="term" value="F:sigma factor activity"/>
    <property type="evidence" value="ECO:0007669"/>
    <property type="project" value="UniProtKB-KW"/>
</dbReference>
<sequence>MSRRTSPFIEADLVARLLQRDERAFLWLYQHYSLSLGRAIQLLVHNEEQTRDLLQDVFVKIWTNLGRYDAGKGRLYTWMLNVARNTALDALRSGKAKKRVDATQMLFFTENTIQIIDQQCHTNAINIDTIGLRTLLTKLPPSHSQLIDLIYLNGYTQQEAADELKIPVGTVKTRLQATLQELRRAM</sequence>
<dbReference type="NCBIfam" id="TIGR02937">
    <property type="entry name" value="sigma70-ECF"/>
    <property type="match status" value="1"/>
</dbReference>
<evidence type="ECO:0000313" key="9">
    <source>
        <dbReference type="Proteomes" id="UP000664034"/>
    </source>
</evidence>
<evidence type="ECO:0000256" key="5">
    <source>
        <dbReference type="ARBA" id="ARBA00023163"/>
    </source>
</evidence>
<keyword evidence="3" id="KW-0731">Sigma factor</keyword>
<feature type="domain" description="RNA polymerase sigma-70 region 2" evidence="6">
    <location>
        <begin position="28"/>
        <end position="95"/>
    </location>
</feature>
<gene>
    <name evidence="8" type="ORF">J2I47_12130</name>
</gene>
<dbReference type="GO" id="GO:0003677">
    <property type="term" value="F:DNA binding"/>
    <property type="evidence" value="ECO:0007669"/>
    <property type="project" value="UniProtKB-KW"/>
</dbReference>
<evidence type="ECO:0000313" key="8">
    <source>
        <dbReference type="EMBL" id="MBO0937296.1"/>
    </source>
</evidence>
<evidence type="ECO:0000256" key="4">
    <source>
        <dbReference type="ARBA" id="ARBA00023125"/>
    </source>
</evidence>
<dbReference type="CDD" id="cd06171">
    <property type="entry name" value="Sigma70_r4"/>
    <property type="match status" value="1"/>
</dbReference>
<keyword evidence="2" id="KW-0805">Transcription regulation</keyword>
<dbReference type="RefSeq" id="WP_207364841.1">
    <property type="nucleotide sequence ID" value="NZ_JAFMYV010000005.1"/>
</dbReference>
<dbReference type="AlphaFoldDB" id="A0A939GIC5"/>
<evidence type="ECO:0000256" key="2">
    <source>
        <dbReference type="ARBA" id="ARBA00023015"/>
    </source>
</evidence>
<accession>A0A939GIC5</accession>
<keyword evidence="9" id="KW-1185">Reference proteome</keyword>
<dbReference type="InterPro" id="IPR036388">
    <property type="entry name" value="WH-like_DNA-bd_sf"/>
</dbReference>
<comment type="caution">
    <text evidence="8">The sequence shown here is derived from an EMBL/GenBank/DDBJ whole genome shotgun (WGS) entry which is preliminary data.</text>
</comment>
<dbReference type="PANTHER" id="PTHR43133:SF62">
    <property type="entry name" value="RNA POLYMERASE SIGMA FACTOR SIGZ"/>
    <property type="match status" value="1"/>
</dbReference>
<evidence type="ECO:0000259" key="7">
    <source>
        <dbReference type="Pfam" id="PF04545"/>
    </source>
</evidence>
<dbReference type="InterPro" id="IPR014284">
    <property type="entry name" value="RNA_pol_sigma-70_dom"/>
</dbReference>
<dbReference type="InterPro" id="IPR039425">
    <property type="entry name" value="RNA_pol_sigma-70-like"/>
</dbReference>
<dbReference type="GO" id="GO:0006352">
    <property type="term" value="P:DNA-templated transcription initiation"/>
    <property type="evidence" value="ECO:0007669"/>
    <property type="project" value="InterPro"/>
</dbReference>
<dbReference type="Pfam" id="PF04545">
    <property type="entry name" value="Sigma70_r4"/>
    <property type="match status" value="1"/>
</dbReference>
<reference evidence="8" key="1">
    <citation type="submission" date="2021-03" db="EMBL/GenBank/DDBJ databases">
        <title>Fibrella sp. HMF5335 genome sequencing and assembly.</title>
        <authorList>
            <person name="Kang H."/>
            <person name="Kim H."/>
            <person name="Bae S."/>
            <person name="Joh K."/>
        </authorList>
    </citation>
    <scope>NUCLEOTIDE SEQUENCE</scope>
    <source>
        <strain evidence="8">HMF5335</strain>
    </source>
</reference>
<proteinExistence type="inferred from homology"/>
<evidence type="ECO:0000256" key="1">
    <source>
        <dbReference type="ARBA" id="ARBA00010641"/>
    </source>
</evidence>
<dbReference type="InterPro" id="IPR013324">
    <property type="entry name" value="RNA_pol_sigma_r3/r4-like"/>
</dbReference>
<dbReference type="InterPro" id="IPR007627">
    <property type="entry name" value="RNA_pol_sigma70_r2"/>
</dbReference>
<dbReference type="Gene3D" id="1.10.1740.10">
    <property type="match status" value="1"/>
</dbReference>
<dbReference type="InterPro" id="IPR013325">
    <property type="entry name" value="RNA_pol_sigma_r2"/>
</dbReference>
<dbReference type="InterPro" id="IPR007630">
    <property type="entry name" value="RNA_pol_sigma70_r4"/>
</dbReference>
<dbReference type="Pfam" id="PF04542">
    <property type="entry name" value="Sigma70_r2"/>
    <property type="match status" value="1"/>
</dbReference>
<protein>
    <submittedName>
        <fullName evidence="8">RNA polymerase sigma factor</fullName>
    </submittedName>
</protein>
<organism evidence="8 9">
    <name type="scientific">Fibrella rubiginis</name>
    <dbReference type="NCBI Taxonomy" id="2817060"/>
    <lineage>
        <taxon>Bacteria</taxon>
        <taxon>Pseudomonadati</taxon>
        <taxon>Bacteroidota</taxon>
        <taxon>Cytophagia</taxon>
        <taxon>Cytophagales</taxon>
        <taxon>Spirosomataceae</taxon>
        <taxon>Fibrella</taxon>
    </lineage>
</organism>
<dbReference type="PANTHER" id="PTHR43133">
    <property type="entry name" value="RNA POLYMERASE ECF-TYPE SIGMA FACTO"/>
    <property type="match status" value="1"/>
</dbReference>
<dbReference type="Proteomes" id="UP000664034">
    <property type="component" value="Unassembled WGS sequence"/>
</dbReference>
<evidence type="ECO:0000256" key="3">
    <source>
        <dbReference type="ARBA" id="ARBA00023082"/>
    </source>
</evidence>
<keyword evidence="4" id="KW-0238">DNA-binding</keyword>
<evidence type="ECO:0000259" key="6">
    <source>
        <dbReference type="Pfam" id="PF04542"/>
    </source>
</evidence>